<dbReference type="AlphaFoldDB" id="A0A438F985"/>
<dbReference type="Proteomes" id="UP000288805">
    <property type="component" value="Unassembled WGS sequence"/>
</dbReference>
<evidence type="ECO:0000313" key="3">
    <source>
        <dbReference type="EMBL" id="RVX23041.1"/>
    </source>
</evidence>
<feature type="region of interest" description="Disordered" evidence="1">
    <location>
        <begin position="1"/>
        <end position="27"/>
    </location>
</feature>
<evidence type="ECO:0000256" key="1">
    <source>
        <dbReference type="SAM" id="MobiDB-lite"/>
    </source>
</evidence>
<reference evidence="2 4" key="1">
    <citation type="journal article" date="2018" name="PLoS Genet.">
        <title>Population sequencing reveals clonal diversity and ancestral inbreeding in the grapevine cultivar Chardonnay.</title>
        <authorList>
            <person name="Roach M.J."/>
            <person name="Johnson D.L."/>
            <person name="Bohlmann J."/>
            <person name="van Vuuren H.J."/>
            <person name="Jones S.J."/>
            <person name="Pretorius I.S."/>
            <person name="Schmidt S.A."/>
            <person name="Borneman A.R."/>
        </authorList>
    </citation>
    <scope>NUCLEOTIDE SEQUENCE [LARGE SCALE GENOMIC DNA]</scope>
    <source>
        <strain evidence="4">cv. Chardonnay</strain>
        <strain evidence="2">I10V1</strain>
        <tissue evidence="2">Leaf</tissue>
    </source>
</reference>
<comment type="caution">
    <text evidence="2">The sequence shown here is derived from an EMBL/GenBank/DDBJ whole genome shotgun (WGS) entry which is preliminary data.</text>
</comment>
<gene>
    <name evidence="3" type="ORF">CK203_008447</name>
    <name evidence="2" type="ORF">CK203_072561</name>
</gene>
<dbReference type="EMBL" id="QGNW01000002">
    <property type="protein sequence ID" value="RVX23041.1"/>
    <property type="molecule type" value="Genomic_DNA"/>
</dbReference>
<accession>A0A438F985</accession>
<protein>
    <submittedName>
        <fullName evidence="2">Uncharacterized protein</fullName>
    </submittedName>
</protein>
<name>A0A438F985_VITVI</name>
<sequence length="90" mass="9895">MEDKDKDSFFLDLPSISQSTSSEPTISSCLTPILPTIEPSSSSSMSLTKESLAHNPIGPLQVYSRRKKSIVEPVQIQELEPISGNEERCT</sequence>
<proteinExistence type="predicted"/>
<evidence type="ECO:0000313" key="4">
    <source>
        <dbReference type="Proteomes" id="UP000288805"/>
    </source>
</evidence>
<feature type="compositionally biased region" description="Low complexity" evidence="1">
    <location>
        <begin position="14"/>
        <end position="27"/>
    </location>
</feature>
<organism evidence="2 4">
    <name type="scientific">Vitis vinifera</name>
    <name type="common">Grape</name>
    <dbReference type="NCBI Taxonomy" id="29760"/>
    <lineage>
        <taxon>Eukaryota</taxon>
        <taxon>Viridiplantae</taxon>
        <taxon>Streptophyta</taxon>
        <taxon>Embryophyta</taxon>
        <taxon>Tracheophyta</taxon>
        <taxon>Spermatophyta</taxon>
        <taxon>Magnoliopsida</taxon>
        <taxon>eudicotyledons</taxon>
        <taxon>Gunneridae</taxon>
        <taxon>Pentapetalae</taxon>
        <taxon>rosids</taxon>
        <taxon>Vitales</taxon>
        <taxon>Vitaceae</taxon>
        <taxon>Viteae</taxon>
        <taxon>Vitis</taxon>
    </lineage>
</organism>
<evidence type="ECO:0000313" key="2">
    <source>
        <dbReference type="EMBL" id="RVW56515.1"/>
    </source>
</evidence>
<dbReference type="EMBL" id="QGNW01001077">
    <property type="protein sequence ID" value="RVW56515.1"/>
    <property type="molecule type" value="Genomic_DNA"/>
</dbReference>